<dbReference type="Proteomes" id="UP000663836">
    <property type="component" value="Unassembled WGS sequence"/>
</dbReference>
<sequence>EHSLDMGIDEKNEAILNRDRQLREKTQ</sequence>
<protein>
    <submittedName>
        <fullName evidence="3">Uncharacterized protein</fullName>
    </submittedName>
</protein>
<dbReference type="EMBL" id="CAJNOT010003649">
    <property type="protein sequence ID" value="CAF1394078.1"/>
    <property type="molecule type" value="Genomic_DNA"/>
</dbReference>
<feature type="region of interest" description="Disordered" evidence="1">
    <location>
        <begin position="1"/>
        <end position="27"/>
    </location>
</feature>
<evidence type="ECO:0000313" key="4">
    <source>
        <dbReference type="Proteomes" id="UP000663836"/>
    </source>
</evidence>
<reference evidence="3" key="1">
    <citation type="submission" date="2021-02" db="EMBL/GenBank/DDBJ databases">
        <authorList>
            <person name="Nowell W R."/>
        </authorList>
    </citation>
    <scope>NUCLEOTIDE SEQUENCE</scope>
</reference>
<evidence type="ECO:0000313" key="3">
    <source>
        <dbReference type="EMBL" id="CAF3994280.1"/>
    </source>
</evidence>
<evidence type="ECO:0000256" key="1">
    <source>
        <dbReference type="SAM" id="MobiDB-lite"/>
    </source>
</evidence>
<gene>
    <name evidence="3" type="ORF">JBS370_LOCUS25906</name>
    <name evidence="2" type="ORF">ZHD862_LOCUS32776</name>
</gene>
<feature type="non-terminal residue" evidence="3">
    <location>
        <position position="1"/>
    </location>
</feature>
<dbReference type="Proteomes" id="UP000663864">
    <property type="component" value="Unassembled WGS sequence"/>
</dbReference>
<organism evidence="3 4">
    <name type="scientific">Rotaria sordida</name>
    <dbReference type="NCBI Taxonomy" id="392033"/>
    <lineage>
        <taxon>Eukaryota</taxon>
        <taxon>Metazoa</taxon>
        <taxon>Spiralia</taxon>
        <taxon>Gnathifera</taxon>
        <taxon>Rotifera</taxon>
        <taxon>Eurotatoria</taxon>
        <taxon>Bdelloidea</taxon>
        <taxon>Philodinida</taxon>
        <taxon>Philodinidae</taxon>
        <taxon>Rotaria</taxon>
    </lineage>
</organism>
<proteinExistence type="predicted"/>
<name>A0A819NJ30_9BILA</name>
<accession>A0A819NJ30</accession>
<dbReference type="AlphaFoldDB" id="A0A819NJ30"/>
<comment type="caution">
    <text evidence="3">The sequence shown here is derived from an EMBL/GenBank/DDBJ whole genome shotgun (WGS) entry which is preliminary data.</text>
</comment>
<dbReference type="EMBL" id="CAJOBD010004429">
    <property type="protein sequence ID" value="CAF3994280.1"/>
    <property type="molecule type" value="Genomic_DNA"/>
</dbReference>
<evidence type="ECO:0000313" key="2">
    <source>
        <dbReference type="EMBL" id="CAF1394078.1"/>
    </source>
</evidence>